<dbReference type="SUPFAM" id="SSF51261">
    <property type="entry name" value="Duplicated hybrid motif"/>
    <property type="match status" value="1"/>
</dbReference>
<protein>
    <submittedName>
        <fullName evidence="16">Beta-glucoside-specific PTS transporter subunit IIABC</fullName>
        <ecNumber evidence="16">2.7.1.-</ecNumber>
    </submittedName>
</protein>
<evidence type="ECO:0000256" key="1">
    <source>
        <dbReference type="ARBA" id="ARBA00004651"/>
    </source>
</evidence>
<keyword evidence="4" id="KW-0762">Sugar transport</keyword>
<dbReference type="Gene3D" id="3.30.1360.60">
    <property type="entry name" value="Glucose permease domain IIB"/>
    <property type="match status" value="1"/>
</dbReference>
<dbReference type="InterPro" id="IPR036878">
    <property type="entry name" value="Glu_permease_IIB"/>
</dbReference>
<name>A0ABS9Q1P4_9MICO</name>
<evidence type="ECO:0000313" key="17">
    <source>
        <dbReference type="Proteomes" id="UP001521931"/>
    </source>
</evidence>
<dbReference type="EMBL" id="JAKRCV010000019">
    <property type="protein sequence ID" value="MCG7321795.1"/>
    <property type="molecule type" value="Genomic_DNA"/>
</dbReference>
<dbReference type="InterPro" id="IPR011297">
    <property type="entry name" value="PTS_IIABC_b_glu"/>
</dbReference>
<keyword evidence="2" id="KW-0813">Transport</keyword>
<dbReference type="InterPro" id="IPR003352">
    <property type="entry name" value="PTS_EIIC"/>
</dbReference>
<keyword evidence="7 12" id="KW-0812">Transmembrane</keyword>
<comment type="caution">
    <text evidence="16">The sequence shown here is derived from an EMBL/GenBank/DDBJ whole genome shotgun (WGS) entry which is preliminary data.</text>
</comment>
<dbReference type="InterPro" id="IPR001127">
    <property type="entry name" value="PTS_EIIA_1_perm"/>
</dbReference>
<dbReference type="PROSITE" id="PS51098">
    <property type="entry name" value="PTS_EIIB_TYPE_1"/>
    <property type="match status" value="1"/>
</dbReference>
<keyword evidence="9 12" id="KW-1133">Transmembrane helix</keyword>
<sequence>MASVDYKATAQGILDHVGGEDNVLSATHCATRLRLTLRDASKADTQAVERTPGVITVMQAGGQYQVVIGNNVPKVYAALGEISRLTGDDRVVTDDGPKGNILNQFIQLISSIFLPVLWPLAGVGLLKAFLTMAVQFSWIDVKSTTYIILNASADALFYFLPIFLAVTAAKRFRANQFTAMAIAGALVYPAIVALGAATGPVTFFGIPVTMMSYTSSVIPIVVGVWVQGYLERFLERVLPDALRNFMVPLLTVLVMVPLILITVGPITTYAAKGISTGVTAIFTFAPWLGGAIMGGLWQVFVLFGLHWGFVPVMINDLSTQGYSLLAGPLVAAVVAQGAAMAAIAIRSRSAKRREIAGPASISALFAGITEPGIYGATLPLKIPFYAGIAGGAVGGAIAAIGGSGNTTFAFASLLALPAWNHGSFAMQVIGDAVAMVIAFVITFIFMDRESKDVDAAIPDAVPAAATVGDAPSAPVAGSVATTTTTTTTTAAATADAATEGGIVDLAAPVTGTVVPLAQVNDKVFASGVLGDGVGIVPTHGTVRAPVTGTVVTAAATGHAFGLKTDDGVEVLVHVGIDTVQLDGRHFTVKVSTGDRVQRGDVLAEVDLVAVGEAGYDTTTIMTVTNTAALTKVTPLPEATVTAGDAVVAVQP</sequence>
<evidence type="ECO:0000259" key="14">
    <source>
        <dbReference type="PROSITE" id="PS51098"/>
    </source>
</evidence>
<organism evidence="16 17">
    <name type="scientific">Arsenicicoccus bolidensis</name>
    <dbReference type="NCBI Taxonomy" id="229480"/>
    <lineage>
        <taxon>Bacteria</taxon>
        <taxon>Bacillati</taxon>
        <taxon>Actinomycetota</taxon>
        <taxon>Actinomycetes</taxon>
        <taxon>Micrococcales</taxon>
        <taxon>Intrasporangiaceae</taxon>
        <taxon>Arsenicicoccus</taxon>
    </lineage>
</organism>
<feature type="transmembrane region" description="Helical" evidence="12">
    <location>
        <begin position="178"/>
        <end position="198"/>
    </location>
</feature>
<dbReference type="EC" id="2.7.1.-" evidence="16"/>
<dbReference type="PROSITE" id="PS51093">
    <property type="entry name" value="PTS_EIIA_TYPE_1"/>
    <property type="match status" value="1"/>
</dbReference>
<keyword evidence="5 16" id="KW-0808">Transferase</keyword>
<gene>
    <name evidence="16" type="ORF">MHL29_07835</name>
</gene>
<feature type="transmembrane region" description="Helical" evidence="12">
    <location>
        <begin position="210"/>
        <end position="230"/>
    </location>
</feature>
<evidence type="ECO:0000256" key="3">
    <source>
        <dbReference type="ARBA" id="ARBA00022475"/>
    </source>
</evidence>
<evidence type="ECO:0000256" key="5">
    <source>
        <dbReference type="ARBA" id="ARBA00022679"/>
    </source>
</evidence>
<dbReference type="Gene3D" id="2.70.70.10">
    <property type="entry name" value="Glucose Permease (Domain IIA)"/>
    <property type="match status" value="1"/>
</dbReference>
<dbReference type="Pfam" id="PF00367">
    <property type="entry name" value="PTS_EIIB"/>
    <property type="match status" value="1"/>
</dbReference>
<feature type="transmembrane region" description="Helical" evidence="12">
    <location>
        <begin position="424"/>
        <end position="445"/>
    </location>
</feature>
<keyword evidence="6" id="KW-0598">Phosphotransferase system</keyword>
<dbReference type="Pfam" id="PF02378">
    <property type="entry name" value="PTS_EIIC"/>
    <property type="match status" value="1"/>
</dbReference>
<dbReference type="RefSeq" id="WP_239263691.1">
    <property type="nucleotide sequence ID" value="NZ_JAKRCV010000019.1"/>
</dbReference>
<feature type="transmembrane region" description="Helical" evidence="12">
    <location>
        <begin position="242"/>
        <end position="263"/>
    </location>
</feature>
<feature type="transmembrane region" description="Helical" evidence="12">
    <location>
        <begin position="105"/>
        <end position="126"/>
    </location>
</feature>
<evidence type="ECO:0000256" key="12">
    <source>
        <dbReference type="SAM" id="Phobius"/>
    </source>
</evidence>
<evidence type="ECO:0000256" key="7">
    <source>
        <dbReference type="ARBA" id="ARBA00022692"/>
    </source>
</evidence>
<dbReference type="SUPFAM" id="SSF55604">
    <property type="entry name" value="Glucose permease domain IIB"/>
    <property type="match status" value="1"/>
</dbReference>
<dbReference type="InterPro" id="IPR001996">
    <property type="entry name" value="PTS_IIB_1"/>
</dbReference>
<dbReference type="PROSITE" id="PS51103">
    <property type="entry name" value="PTS_EIIC_TYPE_1"/>
    <property type="match status" value="1"/>
</dbReference>
<feature type="domain" description="PTS EIIC type-1" evidence="15">
    <location>
        <begin position="107"/>
        <end position="461"/>
    </location>
</feature>
<feature type="transmembrane region" description="Helical" evidence="12">
    <location>
        <begin position="146"/>
        <end position="166"/>
    </location>
</feature>
<keyword evidence="3" id="KW-1003">Cell membrane</keyword>
<reference evidence="16 17" key="1">
    <citation type="submission" date="2022-02" db="EMBL/GenBank/DDBJ databases">
        <title>Uncovering new skin microbiome diversity through culturing and metagenomics.</title>
        <authorList>
            <person name="Conlan S."/>
            <person name="Deming C."/>
            <person name="Nisc Comparative Sequencing Program N."/>
            <person name="Segre J.A."/>
        </authorList>
    </citation>
    <scope>NUCLEOTIDE SEQUENCE [LARGE SCALE GENOMIC DNA]</scope>
    <source>
        <strain evidence="16 17">ACRQZ</strain>
    </source>
</reference>
<dbReference type="InterPro" id="IPR011055">
    <property type="entry name" value="Dup_hybrid_motif"/>
</dbReference>
<evidence type="ECO:0000259" key="13">
    <source>
        <dbReference type="PROSITE" id="PS51093"/>
    </source>
</evidence>
<feature type="transmembrane region" description="Helical" evidence="12">
    <location>
        <begin position="384"/>
        <end position="404"/>
    </location>
</feature>
<evidence type="ECO:0000313" key="16">
    <source>
        <dbReference type="EMBL" id="MCG7321795.1"/>
    </source>
</evidence>
<evidence type="ECO:0000256" key="8">
    <source>
        <dbReference type="ARBA" id="ARBA00022777"/>
    </source>
</evidence>
<dbReference type="PANTHER" id="PTHR30175:SF1">
    <property type="entry name" value="PTS SYSTEM ARBUTIN-, CELLOBIOSE-, AND SALICIN-SPECIFIC EIIBC COMPONENT-RELATED"/>
    <property type="match status" value="1"/>
</dbReference>
<dbReference type="InterPro" id="IPR013013">
    <property type="entry name" value="PTS_EIIC_1"/>
</dbReference>
<dbReference type="Pfam" id="PF00358">
    <property type="entry name" value="PTS_EIIA_1"/>
    <property type="match status" value="1"/>
</dbReference>
<evidence type="ECO:0000256" key="11">
    <source>
        <dbReference type="PROSITE-ProRule" id="PRU00421"/>
    </source>
</evidence>
<accession>A0ABS9Q1P4</accession>
<dbReference type="NCBIfam" id="TIGR01995">
    <property type="entry name" value="PTS-II-ABC-beta"/>
    <property type="match status" value="1"/>
</dbReference>
<feature type="transmembrane region" description="Helical" evidence="12">
    <location>
        <begin position="295"/>
        <end position="314"/>
    </location>
</feature>
<feature type="domain" description="PTS EIIB type-1" evidence="14">
    <location>
        <begin position="7"/>
        <end position="89"/>
    </location>
</feature>
<dbReference type="PANTHER" id="PTHR30175">
    <property type="entry name" value="PHOSPHOTRANSFERASE SYSTEM TRANSPORT PROTEIN"/>
    <property type="match status" value="1"/>
</dbReference>
<feature type="active site" description="Phosphocysteine intermediate; for EIIB activity" evidence="11">
    <location>
        <position position="29"/>
    </location>
</feature>
<keyword evidence="10 12" id="KW-0472">Membrane</keyword>
<proteinExistence type="predicted"/>
<comment type="subcellular location">
    <subcellularLocation>
        <location evidence="1">Cell membrane</location>
        <topology evidence="1">Multi-pass membrane protein</topology>
    </subcellularLocation>
</comment>
<evidence type="ECO:0000256" key="4">
    <source>
        <dbReference type="ARBA" id="ARBA00022597"/>
    </source>
</evidence>
<evidence type="ECO:0000259" key="15">
    <source>
        <dbReference type="PROSITE" id="PS51103"/>
    </source>
</evidence>
<dbReference type="InterPro" id="IPR018113">
    <property type="entry name" value="PTrfase_EIIB_Cys"/>
</dbReference>
<evidence type="ECO:0000256" key="2">
    <source>
        <dbReference type="ARBA" id="ARBA00022448"/>
    </source>
</evidence>
<dbReference type="CDD" id="cd00212">
    <property type="entry name" value="PTS_IIB_glc"/>
    <property type="match status" value="1"/>
</dbReference>
<dbReference type="GO" id="GO:0016740">
    <property type="term" value="F:transferase activity"/>
    <property type="evidence" value="ECO:0007669"/>
    <property type="project" value="UniProtKB-KW"/>
</dbReference>
<feature type="domain" description="PTS EIIA type-1" evidence="13">
    <location>
        <begin position="521"/>
        <end position="625"/>
    </location>
</feature>
<dbReference type="NCBIfam" id="TIGR00830">
    <property type="entry name" value="PTBA"/>
    <property type="match status" value="1"/>
</dbReference>
<dbReference type="Proteomes" id="UP001521931">
    <property type="component" value="Unassembled WGS sequence"/>
</dbReference>
<keyword evidence="17" id="KW-1185">Reference proteome</keyword>
<dbReference type="InterPro" id="IPR050558">
    <property type="entry name" value="PTS_Sugar-Specific_Components"/>
</dbReference>
<evidence type="ECO:0000256" key="6">
    <source>
        <dbReference type="ARBA" id="ARBA00022683"/>
    </source>
</evidence>
<dbReference type="PROSITE" id="PS00371">
    <property type="entry name" value="PTS_EIIA_TYPE_1_HIS"/>
    <property type="match status" value="1"/>
</dbReference>
<feature type="transmembrane region" description="Helical" evidence="12">
    <location>
        <begin position="326"/>
        <end position="345"/>
    </location>
</feature>
<evidence type="ECO:0000256" key="10">
    <source>
        <dbReference type="ARBA" id="ARBA00023136"/>
    </source>
</evidence>
<dbReference type="PROSITE" id="PS01035">
    <property type="entry name" value="PTS_EIIB_TYPE_1_CYS"/>
    <property type="match status" value="1"/>
</dbReference>
<keyword evidence="8" id="KW-0418">Kinase</keyword>
<evidence type="ECO:0000256" key="9">
    <source>
        <dbReference type="ARBA" id="ARBA00022989"/>
    </source>
</evidence>